<accession>A0A0B1S533</accession>
<evidence type="ECO:0000313" key="1">
    <source>
        <dbReference type="EMBL" id="KHJ80034.1"/>
    </source>
</evidence>
<proteinExistence type="predicted"/>
<dbReference type="EMBL" id="KN602165">
    <property type="protein sequence ID" value="KHJ80034.1"/>
    <property type="molecule type" value="Genomic_DNA"/>
</dbReference>
<keyword evidence="2" id="KW-1185">Reference proteome</keyword>
<name>A0A0B1S533_OESDE</name>
<sequence length="61" mass="6978">MFTDQFRPTLQKIQIYYTNRPIKKRTDLTKLPAGDPRQLGDLAGSKSSIFFVVTTDGVRVF</sequence>
<organism evidence="1 2">
    <name type="scientific">Oesophagostomum dentatum</name>
    <name type="common">Nodular worm</name>
    <dbReference type="NCBI Taxonomy" id="61180"/>
    <lineage>
        <taxon>Eukaryota</taxon>
        <taxon>Metazoa</taxon>
        <taxon>Ecdysozoa</taxon>
        <taxon>Nematoda</taxon>
        <taxon>Chromadorea</taxon>
        <taxon>Rhabditida</taxon>
        <taxon>Rhabditina</taxon>
        <taxon>Rhabditomorpha</taxon>
        <taxon>Strongyloidea</taxon>
        <taxon>Strongylidae</taxon>
        <taxon>Oesophagostomum</taxon>
    </lineage>
</organism>
<protein>
    <submittedName>
        <fullName evidence="1">Uncharacterized protein</fullName>
    </submittedName>
</protein>
<evidence type="ECO:0000313" key="2">
    <source>
        <dbReference type="Proteomes" id="UP000053660"/>
    </source>
</evidence>
<reference evidence="1 2" key="1">
    <citation type="submission" date="2014-03" db="EMBL/GenBank/DDBJ databases">
        <title>Draft genome of the hookworm Oesophagostomum dentatum.</title>
        <authorList>
            <person name="Mitreva M."/>
        </authorList>
    </citation>
    <scope>NUCLEOTIDE SEQUENCE [LARGE SCALE GENOMIC DNA]</scope>
    <source>
        <strain evidence="1 2">OD-Hann</strain>
    </source>
</reference>
<dbReference type="OrthoDB" id="5809034at2759"/>
<gene>
    <name evidence="1" type="ORF">OESDEN_20301</name>
</gene>
<dbReference type="AlphaFoldDB" id="A0A0B1S533"/>
<dbReference type="Proteomes" id="UP000053660">
    <property type="component" value="Unassembled WGS sequence"/>
</dbReference>